<dbReference type="RefSeq" id="WP_051668931.1">
    <property type="nucleotide sequence ID" value="NZ_ANIE01000003.1"/>
</dbReference>
<evidence type="ECO:0000256" key="2">
    <source>
        <dbReference type="SAM" id="SignalP"/>
    </source>
</evidence>
<name>A0A072NGM0_9GAMM</name>
<protein>
    <submittedName>
        <fullName evidence="3">TPR repeat-containing protein</fullName>
    </submittedName>
</protein>
<dbReference type="Proteomes" id="UP000035057">
    <property type="component" value="Unassembled WGS sequence"/>
</dbReference>
<feature type="signal peptide" evidence="2">
    <location>
        <begin position="1"/>
        <end position="27"/>
    </location>
</feature>
<evidence type="ECO:0000256" key="1">
    <source>
        <dbReference type="PROSITE-ProRule" id="PRU00339"/>
    </source>
</evidence>
<dbReference type="STRING" id="1137280.D777_00899"/>
<dbReference type="InterPro" id="IPR019734">
    <property type="entry name" value="TPR_rpt"/>
</dbReference>
<keyword evidence="4" id="KW-1185">Reference proteome</keyword>
<dbReference type="EMBL" id="ANIE01000003">
    <property type="protein sequence ID" value="KEF32265.1"/>
    <property type="molecule type" value="Genomic_DNA"/>
</dbReference>
<gene>
    <name evidence="3" type="ORF">D777_00899</name>
</gene>
<sequence length="161" mass="17850">MLAKRLYRVSLFILLTAWLAACSTRSAVEQPAPRAVAEDPVLAAKLSLKGQKAYEAGRKVAALKAWEQAVTLNPKDAATINNLALLYAEDKQFSKAVELLKTGLEHSPDVAQLHFNLAVISELYLLDLGTALEHYKRYEELAESEDSRVAGWIADLERRVD</sequence>
<dbReference type="Pfam" id="PF14559">
    <property type="entry name" value="TPR_19"/>
    <property type="match status" value="1"/>
</dbReference>
<dbReference type="AlphaFoldDB" id="A0A072NGM0"/>
<keyword evidence="2" id="KW-0732">Signal</keyword>
<comment type="caution">
    <text evidence="3">The sequence shown here is derived from an EMBL/GenBank/DDBJ whole genome shotgun (WGS) entry which is preliminary data.</text>
</comment>
<evidence type="ECO:0000313" key="4">
    <source>
        <dbReference type="Proteomes" id="UP000035057"/>
    </source>
</evidence>
<reference evidence="3 4" key="1">
    <citation type="submission" date="2012-12" db="EMBL/GenBank/DDBJ databases">
        <title>Genome assembly of Marinobacter sp. AK21.</title>
        <authorList>
            <person name="Khatri I."/>
            <person name="Kumar R."/>
            <person name="Vaidya B."/>
            <person name="Subramanian S."/>
            <person name="Pinnaka A."/>
        </authorList>
    </citation>
    <scope>NUCLEOTIDE SEQUENCE [LARGE SCALE GENOMIC DNA]</scope>
    <source>
        <strain evidence="3 4">AK21</strain>
    </source>
</reference>
<evidence type="ECO:0000313" key="3">
    <source>
        <dbReference type="EMBL" id="KEF32265.1"/>
    </source>
</evidence>
<dbReference type="InterPro" id="IPR011990">
    <property type="entry name" value="TPR-like_helical_dom_sf"/>
</dbReference>
<feature type="chain" id="PRO_5001682554" evidence="2">
    <location>
        <begin position="28"/>
        <end position="161"/>
    </location>
</feature>
<accession>A0A072NGM0</accession>
<dbReference type="OrthoDB" id="255821at2"/>
<dbReference type="PATRIC" id="fig|1137280.3.peg.715"/>
<keyword evidence="1" id="KW-0802">TPR repeat</keyword>
<dbReference type="PROSITE" id="PS51257">
    <property type="entry name" value="PROKAR_LIPOPROTEIN"/>
    <property type="match status" value="1"/>
</dbReference>
<dbReference type="SMART" id="SM00028">
    <property type="entry name" value="TPR"/>
    <property type="match status" value="2"/>
</dbReference>
<dbReference type="Gene3D" id="1.25.40.10">
    <property type="entry name" value="Tetratricopeptide repeat domain"/>
    <property type="match status" value="1"/>
</dbReference>
<feature type="repeat" description="TPR" evidence="1">
    <location>
        <begin position="77"/>
        <end position="110"/>
    </location>
</feature>
<proteinExistence type="predicted"/>
<organism evidence="3 4">
    <name type="scientific">Marinobacter nitratireducens</name>
    <dbReference type="NCBI Taxonomy" id="1137280"/>
    <lineage>
        <taxon>Bacteria</taxon>
        <taxon>Pseudomonadati</taxon>
        <taxon>Pseudomonadota</taxon>
        <taxon>Gammaproteobacteria</taxon>
        <taxon>Pseudomonadales</taxon>
        <taxon>Marinobacteraceae</taxon>
        <taxon>Marinobacter</taxon>
    </lineage>
</organism>
<dbReference type="SUPFAM" id="SSF48452">
    <property type="entry name" value="TPR-like"/>
    <property type="match status" value="1"/>
</dbReference>
<dbReference type="PROSITE" id="PS50005">
    <property type="entry name" value="TPR"/>
    <property type="match status" value="1"/>
</dbReference>